<gene>
    <name evidence="3" type="ORF">CAP_4526</name>
</gene>
<evidence type="ECO:0000313" key="4">
    <source>
        <dbReference type="Proteomes" id="UP000019678"/>
    </source>
</evidence>
<feature type="compositionally biased region" description="Low complexity" evidence="1">
    <location>
        <begin position="553"/>
        <end position="604"/>
    </location>
</feature>
<name>A0A017T5T1_9BACT</name>
<dbReference type="AlphaFoldDB" id="A0A017T5T1"/>
<feature type="compositionally biased region" description="Acidic residues" evidence="1">
    <location>
        <begin position="397"/>
        <end position="407"/>
    </location>
</feature>
<comment type="caution">
    <text evidence="3">The sequence shown here is derived from an EMBL/GenBank/DDBJ whole genome shotgun (WGS) entry which is preliminary data.</text>
</comment>
<organism evidence="3 4">
    <name type="scientific">Chondromyces apiculatus DSM 436</name>
    <dbReference type="NCBI Taxonomy" id="1192034"/>
    <lineage>
        <taxon>Bacteria</taxon>
        <taxon>Pseudomonadati</taxon>
        <taxon>Myxococcota</taxon>
        <taxon>Polyangia</taxon>
        <taxon>Polyangiales</taxon>
        <taxon>Polyangiaceae</taxon>
        <taxon>Chondromyces</taxon>
    </lineage>
</organism>
<evidence type="ECO:0000313" key="3">
    <source>
        <dbReference type="EMBL" id="EYF04387.1"/>
    </source>
</evidence>
<dbReference type="Proteomes" id="UP000019678">
    <property type="component" value="Unassembled WGS sequence"/>
</dbReference>
<feature type="compositionally biased region" description="Pro residues" evidence="1">
    <location>
        <begin position="534"/>
        <end position="545"/>
    </location>
</feature>
<dbReference type="RefSeq" id="WP_044244223.1">
    <property type="nucleotide sequence ID" value="NZ_ASRX01000034.1"/>
</dbReference>
<feature type="region of interest" description="Disordered" evidence="1">
    <location>
        <begin position="473"/>
        <end position="509"/>
    </location>
</feature>
<feature type="compositionally biased region" description="Pro residues" evidence="1">
    <location>
        <begin position="478"/>
        <end position="488"/>
    </location>
</feature>
<dbReference type="eggNOG" id="COG5351">
    <property type="taxonomic scope" value="Bacteria"/>
</dbReference>
<evidence type="ECO:0000256" key="1">
    <source>
        <dbReference type="SAM" id="MobiDB-lite"/>
    </source>
</evidence>
<accession>A0A017T5T1</accession>
<feature type="region of interest" description="Disordered" evidence="1">
    <location>
        <begin position="530"/>
        <end position="643"/>
    </location>
</feature>
<keyword evidence="4" id="KW-1185">Reference proteome</keyword>
<reference evidence="3 4" key="1">
    <citation type="submission" date="2013-05" db="EMBL/GenBank/DDBJ databases">
        <title>Genome assembly of Chondromyces apiculatus DSM 436.</title>
        <authorList>
            <person name="Sharma G."/>
            <person name="Khatri I."/>
            <person name="Kaur C."/>
            <person name="Mayilraj S."/>
            <person name="Subramanian S."/>
        </authorList>
    </citation>
    <scope>NUCLEOTIDE SEQUENCE [LARGE SCALE GENOMIC DNA]</scope>
    <source>
        <strain evidence="3 4">DSM 436</strain>
    </source>
</reference>
<dbReference type="EMBL" id="ASRX01000034">
    <property type="protein sequence ID" value="EYF04387.1"/>
    <property type="molecule type" value="Genomic_DNA"/>
</dbReference>
<feature type="domain" description="DUF2169" evidence="2">
    <location>
        <begin position="25"/>
        <end position="296"/>
    </location>
</feature>
<proteinExistence type="predicted"/>
<feature type="compositionally biased region" description="Pro residues" evidence="1">
    <location>
        <begin position="379"/>
        <end position="388"/>
    </location>
</feature>
<dbReference type="OrthoDB" id="5290767at2"/>
<dbReference type="STRING" id="1192034.CAP_4526"/>
<sequence>MEVVSSCPLPAASLVWQPRPSAWALTFLCKATFVLQAGEAQLAQDQEPLHADDSYWDDDPTRSLYTPSDLVPHKLRTDVVLVGSAFAPQGQPVRSLMVRLIVGEVDKAMEVLLDRAIAADGTLLEGQRFARMSLAYERAAGGPDSPNPVGVWPEGRDAYGRIKLPNLQPPGYMGAASEIAPVGFGPISPGWPGRREKLGRHLGSWPARAIAVGPLPEDVDRTFFNVAPRDQQVTGLTEDARLVLENLHPHVPRLVTSLPGLRPRAVLEGRGGHHALALHLDTLWIDTDRQICTLTWGGQLALERPDEPGRVSFLLDGVAAPPGDLRGTLLAGGSAGGSGGAGGGGSAGGGGNAGGAGGAGSAGGGGAGGMGVNGVGVKTPPPPPPPRPVAHTLVPDLDVDDDDEAPETLDGARQPMGLPFGGGDRSRELKSALPFAAASNAPGRDEERRVASDAALPFLPASTPAAGASGIWQAPVTPAVPPPRPSSPSSPGWKAPSNRPPEPPKQAVSPLKQATLPLTPVQQALSPLQQPTMPLQPAPQPPPTSGLPGSGPGIPSAMPGSGAGMPSSMSGAMSGAMPGSMPGSMPAMMPSRPPSVQAPSQAPMPSSPGTPMPPPPVPAPVPSPADSMWASGIGRGDQPPGRSIGEAAVAAATPQPAVRPEANGWTYAASSTAAAAGAVGLAAGKPREERQTLGAMQGAAAVRPAARMDAREILHLIWYAPESVARICRVPVWRAILDEMEQEASDKALDDPAPTKDPVEVEDRRDIFEILAHGASQDVDQLGDELQAAVRSGGKFVPSLLLVAGDLSFPFDEREMLKAAIAVGSTLAGADEGFKGTVREAREFLASPDLLCPPQLFEGHTGRIREAFQRTRRGLSADYLDVQVERALLEGRHYQRRQVLGMVAIRGYLLSASSGGARPAPVYLPEDLARKLPLFQRFRTRLLVELYQQEDQYEQHPAALKALALGRVTLAAEPRGVR</sequence>
<evidence type="ECO:0000259" key="2">
    <source>
        <dbReference type="Pfam" id="PF09937"/>
    </source>
</evidence>
<dbReference type="InterPro" id="IPR018683">
    <property type="entry name" value="DUF2169"/>
</dbReference>
<feature type="region of interest" description="Disordered" evidence="1">
    <location>
        <begin position="371"/>
        <end position="427"/>
    </location>
</feature>
<feature type="compositionally biased region" description="Pro residues" evidence="1">
    <location>
        <begin position="605"/>
        <end position="623"/>
    </location>
</feature>
<protein>
    <recommendedName>
        <fullName evidence="2">DUF2169 domain-containing protein</fullName>
    </recommendedName>
</protein>
<dbReference type="Pfam" id="PF09937">
    <property type="entry name" value="DUF2169"/>
    <property type="match status" value="1"/>
</dbReference>